<sequence length="761" mass="88373">MARITSKEKTARYRQKVNSDPAARAEYLARKRESYRRRKHEGKITYVKSDELSERERNNLRNKWKAASRGYRERKKMEKAMLDLTPQSIENTLPDPAGVEAVEGQQESPGGGVVVDAPPQNEDFHPQMSSTPEREDREKKAEKRFKRLQAEKHELRKLNIHLRKQLAKMRKEKERARKSEMRAKERLRHIERVKPKGGKKLAKERKLAVVSFLTRDENSRLLPGKKDTITKNKIKEQRRILTKPLTELHVLYNSEMKKSLHLSYRQFARRRPFYVTEPKAKDRDTCACMDHENVHLLANKLYSRGLLKTKSISELLVMIVCDPKNKDCMDRVCAKCCFEEVEFPETESSSEVTWEQWKRVTSTNGERMFGNMVKQIYNGTIKELMELFSQKLESLAIHQFNWLHQAEQFRYLKQNITECEAVLHVDFSENYACKLSTEVQAFHFGGSRQQATIHTAVLYTVHGTKSYATLSDSLRHDERAVWAHLEPILGELRETFPQITTLHIQSDGPVTQYRNKNNFYLLSTVPFLSGFTKVTWNFSEKSHGKGAPDGIGGAIKREADRFVQRGGELQAPQQLYEMLNTRLGSSITHYWVNRESIEKYDELIPDNLEAVKGTFKIHQVWSSQPSQITHRTVSCFCRKTERSPCPCYKPVTVDLRVKRTVCNTENPPSSPPQQPREQENLDLCGKFVIVIYDEKPYVGQVLEDVGEEVQVNCMLQSGDKNLFVWPQTVDLIFYYRKDVHAVISEPEPATSRFSKLTLQDW</sequence>
<dbReference type="EMBL" id="JAMKFB020000029">
    <property type="protein sequence ID" value="KAL0154407.1"/>
    <property type="molecule type" value="Genomic_DNA"/>
</dbReference>
<dbReference type="PANTHER" id="PTHR46601:SF1">
    <property type="entry name" value="ADF-H DOMAIN-CONTAINING PROTEIN"/>
    <property type="match status" value="1"/>
</dbReference>
<name>A0ABD0MZY9_CIRMR</name>
<comment type="caution">
    <text evidence="2">The sequence shown here is derived from an EMBL/GenBank/DDBJ whole genome shotgun (WGS) entry which is preliminary data.</text>
</comment>
<evidence type="ECO:0000313" key="2">
    <source>
        <dbReference type="EMBL" id="KAL0154407.1"/>
    </source>
</evidence>
<keyword evidence="3" id="KW-1185">Reference proteome</keyword>
<feature type="compositionally biased region" description="Basic and acidic residues" evidence="1">
    <location>
        <begin position="1"/>
        <end position="11"/>
    </location>
</feature>
<reference evidence="2 3" key="1">
    <citation type="submission" date="2024-05" db="EMBL/GenBank/DDBJ databases">
        <title>Genome sequencing and assembly of Indian major carp, Cirrhinus mrigala (Hamilton, 1822).</title>
        <authorList>
            <person name="Mohindra V."/>
            <person name="Chowdhury L.M."/>
            <person name="Lal K."/>
            <person name="Jena J.K."/>
        </authorList>
    </citation>
    <scope>NUCLEOTIDE SEQUENCE [LARGE SCALE GENOMIC DNA]</scope>
    <source>
        <strain evidence="2">CM1030</strain>
        <tissue evidence="2">Blood</tissue>
    </source>
</reference>
<dbReference type="AlphaFoldDB" id="A0ABD0MZY9"/>
<dbReference type="Proteomes" id="UP001529510">
    <property type="component" value="Unassembled WGS sequence"/>
</dbReference>
<feature type="non-terminal residue" evidence="2">
    <location>
        <position position="761"/>
    </location>
</feature>
<feature type="compositionally biased region" description="Basic and acidic residues" evidence="1">
    <location>
        <begin position="132"/>
        <end position="141"/>
    </location>
</feature>
<evidence type="ECO:0000313" key="3">
    <source>
        <dbReference type="Proteomes" id="UP001529510"/>
    </source>
</evidence>
<evidence type="ECO:0000256" key="1">
    <source>
        <dbReference type="SAM" id="MobiDB-lite"/>
    </source>
</evidence>
<proteinExistence type="predicted"/>
<feature type="region of interest" description="Disordered" evidence="1">
    <location>
        <begin position="1"/>
        <end position="25"/>
    </location>
</feature>
<accession>A0ABD0MZY9</accession>
<gene>
    <name evidence="2" type="ORF">M9458_050300</name>
</gene>
<protein>
    <submittedName>
        <fullName evidence="2">Uncharacterized protein</fullName>
    </submittedName>
</protein>
<dbReference type="PANTHER" id="PTHR46601">
    <property type="entry name" value="ULP_PROTEASE DOMAIN-CONTAINING PROTEIN"/>
    <property type="match status" value="1"/>
</dbReference>
<feature type="region of interest" description="Disordered" evidence="1">
    <location>
        <begin position="102"/>
        <end position="142"/>
    </location>
</feature>
<organism evidence="2 3">
    <name type="scientific">Cirrhinus mrigala</name>
    <name type="common">Mrigala</name>
    <dbReference type="NCBI Taxonomy" id="683832"/>
    <lineage>
        <taxon>Eukaryota</taxon>
        <taxon>Metazoa</taxon>
        <taxon>Chordata</taxon>
        <taxon>Craniata</taxon>
        <taxon>Vertebrata</taxon>
        <taxon>Euteleostomi</taxon>
        <taxon>Actinopterygii</taxon>
        <taxon>Neopterygii</taxon>
        <taxon>Teleostei</taxon>
        <taxon>Ostariophysi</taxon>
        <taxon>Cypriniformes</taxon>
        <taxon>Cyprinidae</taxon>
        <taxon>Labeoninae</taxon>
        <taxon>Labeonini</taxon>
        <taxon>Cirrhinus</taxon>
    </lineage>
</organism>